<dbReference type="KEGG" id="nta:107797615"/>
<dbReference type="RefSeq" id="XP_016476001.1">
    <property type="nucleotide sequence ID" value="XM_016620515.2"/>
</dbReference>
<protein>
    <submittedName>
        <fullName evidence="3">UPF0481 protein At3g47200-like</fullName>
    </submittedName>
</protein>
<dbReference type="PaxDb" id="4097-A0A1S4AH80"/>
<dbReference type="PANTHER" id="PTHR31549:SF258">
    <property type="match status" value="1"/>
</dbReference>
<dbReference type="RefSeq" id="XP_016476001.1">
    <property type="nucleotide sequence ID" value="XM_016620515.1"/>
</dbReference>
<dbReference type="InterPro" id="IPR004158">
    <property type="entry name" value="DUF247_pln"/>
</dbReference>
<evidence type="ECO:0000313" key="2">
    <source>
        <dbReference type="Proteomes" id="UP000790787"/>
    </source>
</evidence>
<dbReference type="OrthoDB" id="1849062at2759"/>
<keyword evidence="1" id="KW-0472">Membrane</keyword>
<evidence type="ECO:0000313" key="3">
    <source>
        <dbReference type="RefSeq" id="XP_016476001.1"/>
    </source>
</evidence>
<feature type="transmembrane region" description="Helical" evidence="1">
    <location>
        <begin position="339"/>
        <end position="361"/>
    </location>
</feature>
<dbReference type="AlphaFoldDB" id="A0A1S4AH80"/>
<accession>A0A1S4AH80</accession>
<proteinExistence type="predicted"/>
<dbReference type="GeneID" id="107797615"/>
<name>A0A1S4AH80_TOBAC</name>
<keyword evidence="2" id="KW-1185">Reference proteome</keyword>
<dbReference type="Pfam" id="PF03140">
    <property type="entry name" value="DUF247"/>
    <property type="match status" value="1"/>
</dbReference>
<keyword evidence="1" id="KW-1133">Transmembrane helix</keyword>
<organism evidence="2 3">
    <name type="scientific">Nicotiana tabacum</name>
    <name type="common">Common tobacco</name>
    <dbReference type="NCBI Taxonomy" id="4097"/>
    <lineage>
        <taxon>Eukaryota</taxon>
        <taxon>Viridiplantae</taxon>
        <taxon>Streptophyta</taxon>
        <taxon>Embryophyta</taxon>
        <taxon>Tracheophyta</taxon>
        <taxon>Spermatophyta</taxon>
        <taxon>Magnoliopsida</taxon>
        <taxon>eudicotyledons</taxon>
        <taxon>Gunneridae</taxon>
        <taxon>Pentapetalae</taxon>
        <taxon>asterids</taxon>
        <taxon>lamiids</taxon>
        <taxon>Solanales</taxon>
        <taxon>Solanaceae</taxon>
        <taxon>Nicotianoideae</taxon>
        <taxon>Nicotianeae</taxon>
        <taxon>Nicotiana</taxon>
    </lineage>
</organism>
<reference evidence="3" key="2">
    <citation type="submission" date="2025-08" db="UniProtKB">
        <authorList>
            <consortium name="RefSeq"/>
        </authorList>
    </citation>
    <scope>IDENTIFICATION</scope>
    <source>
        <tissue evidence="3">Leaf</tissue>
    </source>
</reference>
<gene>
    <name evidence="3" type="primary">LOC107797615</name>
</gene>
<dbReference type="OMA" id="IRELCLP"/>
<keyword evidence="1" id="KW-0812">Transmembrane</keyword>
<reference evidence="2" key="1">
    <citation type="journal article" date="2014" name="Nat. Commun.">
        <title>The tobacco genome sequence and its comparison with those of tomato and potato.</title>
        <authorList>
            <person name="Sierro N."/>
            <person name="Battey J.N."/>
            <person name="Ouadi S."/>
            <person name="Bakaher N."/>
            <person name="Bovet L."/>
            <person name="Willig A."/>
            <person name="Goepfert S."/>
            <person name="Peitsch M.C."/>
            <person name="Ivanov N.V."/>
        </authorList>
    </citation>
    <scope>NUCLEOTIDE SEQUENCE [LARGE SCALE GENOMIC DNA]</scope>
</reference>
<sequence length="371" mass="42844">MEDTCIDDNAFAQMMLLDACFVLNFIEFITQRSHNNYYKGDTFFWHLGYGVLSLVRRDMFLLENQVPFGILKLLFNLRYGGCGFEEMLKSYSCLIFFGQLDSRNNVLMEPQPSHLLEFLRRALVSGSDQRLKQSHRCFKNNSSSNENRPTITCPVVFRPMMELISKCIDRCNKKEGNPMVTESSDMFHSVMDLKSKGVRFMPSGFGSFKAVRFTSHCYYATLSLPCWYVSEYTRVFFRNMIAYESCPGNPCDCSVSAYIYFMKTLVLSPNDAKELRENKIIFNHLGSDEEVVQVFRALKTYVHVVSNYKDVKEQIGEHCNRKSQTWIAQLLDTYFTSPWSLLALFAATALLFFTLLQTYYASPFNSHAKGS</sequence>
<dbReference type="STRING" id="4097.A0A1S4AH80"/>
<dbReference type="PANTHER" id="PTHR31549">
    <property type="entry name" value="PROTEIN, PUTATIVE (DUF247)-RELATED-RELATED"/>
    <property type="match status" value="1"/>
</dbReference>
<evidence type="ECO:0000256" key="1">
    <source>
        <dbReference type="SAM" id="Phobius"/>
    </source>
</evidence>
<dbReference type="Proteomes" id="UP000790787">
    <property type="component" value="Chromosome 16"/>
</dbReference>